<dbReference type="PROSITE" id="PS51194">
    <property type="entry name" value="HELICASE_CTER"/>
    <property type="match status" value="1"/>
</dbReference>
<dbReference type="EMBL" id="APND01000002">
    <property type="protein sequence ID" value="MES1928859.1"/>
    <property type="molecule type" value="Genomic_DNA"/>
</dbReference>
<feature type="domain" description="Helicase ATP-binding" evidence="6">
    <location>
        <begin position="48"/>
        <end position="214"/>
    </location>
</feature>
<dbReference type="SUPFAM" id="SSF52540">
    <property type="entry name" value="P-loop containing nucleoside triphosphate hydrolases"/>
    <property type="match status" value="2"/>
</dbReference>
<evidence type="ECO:0000259" key="7">
    <source>
        <dbReference type="PROSITE" id="PS51194"/>
    </source>
</evidence>
<keyword evidence="2" id="KW-0378">Hydrolase</keyword>
<dbReference type="CDD" id="cd18011">
    <property type="entry name" value="DEXDc_RapA"/>
    <property type="match status" value="1"/>
</dbReference>
<evidence type="ECO:0000256" key="4">
    <source>
        <dbReference type="ARBA" id="ARBA00022840"/>
    </source>
</evidence>
<evidence type="ECO:0000256" key="2">
    <source>
        <dbReference type="ARBA" id="ARBA00022801"/>
    </source>
</evidence>
<dbReference type="RefSeq" id="WP_353110242.1">
    <property type="nucleotide sequence ID" value="NZ_APND01000002.1"/>
</dbReference>
<name>A0ABV2AYZ1_9GAMM</name>
<dbReference type="InterPro" id="IPR057342">
    <property type="entry name" value="DEXDc_RapA"/>
</dbReference>
<evidence type="ECO:0000256" key="5">
    <source>
        <dbReference type="SAM" id="Coils"/>
    </source>
</evidence>
<sequence>MHSRHHLRYLAEQLASRPGGSSVDRLGTALHDAQVDLNPHQVDAALFAFQSPLQDGVILADEVGLGKTIEAGLVILQRWSENTRRILVICPASLRKQWGQELREKFFLPSQIFDGPSWNTAIRGEQRNPFEQPEIVICSYQFAAARAEALGEILWDLVVIDEAHRVRNVYKTDNKIGRALRGALRGRKKLLLTATPLQNSLMELYGLVSFIDEYAFGDERSFRLQYSRLTDSGSFDQLRRRLQPYCHRTLRRQVTEYISYTQRIPITQDFIPGNDEQQLYELVSAYLQREKLHGLPSGQRSLMTLVLRKLLASSTFAIAGALDSLLRRLHLRLKDDTHAKQVNLDTELGEDYEDLTETAEEWEESSTLLSATDREALEAEILELTDLRDRAIGITENAKGQALVEVLQVGFAKTKELGAEDKVLIFTESRRTQNYLHRLLNDHGYDDIVLFNGSNTDPGTREIYREWQQVHQGSDRISGSRTADTRAALVDAFRYKARIMIATEAAAEGINLQFCSLIVNYDLPWNPQRIEQRIGRCHRYGQKHDVIVINFLNRNNAADQRVFQLLAEKFQLFSGVFGASDEILGAVESGVDFQHRIVDIYQNARNAGEIKQQFDQLQLELETHIDAAMQQTRQQLLEHFDADVHDRLRINLAESKHYLGKLEQNLWQLTRGVLADHARFDDSQNSFRLENCPPGLATSNTQTLLGTYRMTRFPESGHKYRLQHPLAQWVIDRGKALETPDASLVIDYSSHRAAGGARRSRIEALTAQCGWLQLERLDIDSAGGHERHLLLAAVDDHGQALDEETTADLLRVAGEINTGSTGPAPEQLQAAVDRCADSVLSAVSERNQQYFLDAIEKLDNRAADLKNGLEQSLKELDRDIRATKQQARSIADLEGKIELHQKINGLEKRRNQQRRDLYAAQDQIDEDKERLIDDVQSRLKQQTERESIYRLRWHIQTQ</sequence>
<accession>A0ABV2AYZ1</accession>
<dbReference type="Gene3D" id="3.40.50.300">
    <property type="entry name" value="P-loop containing nucleotide triphosphate hydrolases"/>
    <property type="match status" value="1"/>
</dbReference>
<protein>
    <submittedName>
        <fullName evidence="8">Helicase domain-containing protein</fullName>
    </submittedName>
</protein>
<dbReference type="Pfam" id="PF00176">
    <property type="entry name" value="SNF2-rel_dom"/>
    <property type="match status" value="1"/>
</dbReference>
<keyword evidence="3 8" id="KW-0347">Helicase</keyword>
<proteinExistence type="predicted"/>
<dbReference type="Proteomes" id="UP001460888">
    <property type="component" value="Unassembled WGS sequence"/>
</dbReference>
<reference evidence="8 9" key="1">
    <citation type="submission" date="2013-03" db="EMBL/GenBank/DDBJ databases">
        <title>Salinisphaera dokdonensis CL-ES53 Genome Sequencing.</title>
        <authorList>
            <person name="Li C."/>
            <person name="Lai Q."/>
            <person name="Shao Z."/>
        </authorList>
    </citation>
    <scope>NUCLEOTIDE SEQUENCE [LARGE SCALE GENOMIC DNA]</scope>
    <source>
        <strain evidence="8 9">CL-ES53</strain>
    </source>
</reference>
<keyword evidence="5" id="KW-0175">Coiled coil</keyword>
<dbReference type="InterPro" id="IPR038718">
    <property type="entry name" value="SNF2-like_sf"/>
</dbReference>
<dbReference type="InterPro" id="IPR014001">
    <property type="entry name" value="Helicase_ATP-bd"/>
</dbReference>
<keyword evidence="4" id="KW-0067">ATP-binding</keyword>
<dbReference type="GO" id="GO:0004386">
    <property type="term" value="F:helicase activity"/>
    <property type="evidence" value="ECO:0007669"/>
    <property type="project" value="UniProtKB-KW"/>
</dbReference>
<dbReference type="SMART" id="SM00490">
    <property type="entry name" value="HELICc"/>
    <property type="match status" value="1"/>
</dbReference>
<dbReference type="InterPro" id="IPR001650">
    <property type="entry name" value="Helicase_C-like"/>
</dbReference>
<keyword evidence="1" id="KW-0547">Nucleotide-binding</keyword>
<dbReference type="InterPro" id="IPR027417">
    <property type="entry name" value="P-loop_NTPase"/>
</dbReference>
<dbReference type="CDD" id="cd18793">
    <property type="entry name" value="SF2_C_SNF"/>
    <property type="match status" value="1"/>
</dbReference>
<feature type="domain" description="Helicase C-terminal" evidence="7">
    <location>
        <begin position="406"/>
        <end position="591"/>
    </location>
</feature>
<evidence type="ECO:0000256" key="3">
    <source>
        <dbReference type="ARBA" id="ARBA00022806"/>
    </source>
</evidence>
<dbReference type="Pfam" id="PF00271">
    <property type="entry name" value="Helicase_C"/>
    <property type="match status" value="1"/>
</dbReference>
<evidence type="ECO:0000313" key="8">
    <source>
        <dbReference type="EMBL" id="MES1928859.1"/>
    </source>
</evidence>
<keyword evidence="9" id="KW-1185">Reference proteome</keyword>
<dbReference type="InterPro" id="IPR000330">
    <property type="entry name" value="SNF2_N"/>
</dbReference>
<evidence type="ECO:0000256" key="1">
    <source>
        <dbReference type="ARBA" id="ARBA00022741"/>
    </source>
</evidence>
<dbReference type="PANTHER" id="PTHR45766:SF6">
    <property type="entry name" value="SWI_SNF-RELATED MATRIX-ASSOCIATED ACTIN-DEPENDENT REGULATOR OF CHROMATIN SUBFAMILY A-LIKE PROTEIN 1"/>
    <property type="match status" value="1"/>
</dbReference>
<comment type="caution">
    <text evidence="8">The sequence shown here is derived from an EMBL/GenBank/DDBJ whole genome shotgun (WGS) entry which is preliminary data.</text>
</comment>
<dbReference type="Gene3D" id="3.40.50.10810">
    <property type="entry name" value="Tandem AAA-ATPase domain"/>
    <property type="match status" value="1"/>
</dbReference>
<dbReference type="SMART" id="SM00487">
    <property type="entry name" value="DEXDc"/>
    <property type="match status" value="1"/>
</dbReference>
<evidence type="ECO:0000313" key="9">
    <source>
        <dbReference type="Proteomes" id="UP001460888"/>
    </source>
</evidence>
<gene>
    <name evidence="8" type="ORF">SADO_06382</name>
</gene>
<dbReference type="InterPro" id="IPR049730">
    <property type="entry name" value="SNF2/RAD54-like_C"/>
</dbReference>
<organism evidence="8 9">
    <name type="scientific">Salinisphaera dokdonensis CL-ES53</name>
    <dbReference type="NCBI Taxonomy" id="1304272"/>
    <lineage>
        <taxon>Bacteria</taxon>
        <taxon>Pseudomonadati</taxon>
        <taxon>Pseudomonadota</taxon>
        <taxon>Gammaproteobacteria</taxon>
        <taxon>Salinisphaerales</taxon>
        <taxon>Salinisphaeraceae</taxon>
        <taxon>Salinisphaera</taxon>
    </lineage>
</organism>
<feature type="coiled-coil region" evidence="5">
    <location>
        <begin position="855"/>
        <end position="923"/>
    </location>
</feature>
<dbReference type="PANTHER" id="PTHR45766">
    <property type="entry name" value="DNA ANNEALING HELICASE AND ENDONUCLEASE ZRANB3 FAMILY MEMBER"/>
    <property type="match status" value="1"/>
</dbReference>
<dbReference type="PROSITE" id="PS51192">
    <property type="entry name" value="HELICASE_ATP_BIND_1"/>
    <property type="match status" value="1"/>
</dbReference>
<evidence type="ECO:0000259" key="6">
    <source>
        <dbReference type="PROSITE" id="PS51192"/>
    </source>
</evidence>